<keyword evidence="1" id="KW-0472">Membrane</keyword>
<protein>
    <recommendedName>
        <fullName evidence="4">Pilus assembly protein</fullName>
    </recommendedName>
</protein>
<dbReference type="EMBL" id="CP122566">
    <property type="protein sequence ID" value="WGH93329.1"/>
    <property type="molecule type" value="Genomic_DNA"/>
</dbReference>
<evidence type="ECO:0000313" key="2">
    <source>
        <dbReference type="EMBL" id="WGH93329.1"/>
    </source>
</evidence>
<sequence>MRIASPNRCDHRADEGSSTVEFTVLAAVLLVPVIYFLVLIAQIQSAGYATVAAADQGVRMLAQASDDEQGEQRARASIERTVEDYGVDPDQITVAIHCSPDSCTAPGSLAQIEISTSVGLPLVPSILGNPTSVATLNSVADYQVGEFE</sequence>
<gene>
    <name evidence="2" type="ORF">QDX21_00465</name>
</gene>
<dbReference type="AlphaFoldDB" id="A0AAJ6DCC6"/>
<reference evidence="2 3" key="1">
    <citation type="submission" date="2023-03" db="EMBL/GenBank/DDBJ databases">
        <title>Complete genome sequences of several Auritidibacter ignavus strains isolated from ear infections.</title>
        <authorList>
            <person name="Baehr T."/>
            <person name="Baumhoegger A.M."/>
        </authorList>
    </citation>
    <scope>NUCLEOTIDE SEQUENCE [LARGE SCALE GENOMIC DNA]</scope>
    <source>
        <strain evidence="2 3">BABAE-6</strain>
    </source>
</reference>
<accession>A0AAJ6DCC6</accession>
<dbReference type="RefSeq" id="WP_146206276.1">
    <property type="nucleotide sequence ID" value="NZ_CP122562.1"/>
</dbReference>
<dbReference type="Proteomes" id="UP001224674">
    <property type="component" value="Chromosome"/>
</dbReference>
<keyword evidence="3" id="KW-1185">Reference proteome</keyword>
<organism evidence="2 3">
    <name type="scientific">Auritidibacter ignavus</name>
    <dbReference type="NCBI Taxonomy" id="678932"/>
    <lineage>
        <taxon>Bacteria</taxon>
        <taxon>Bacillati</taxon>
        <taxon>Actinomycetota</taxon>
        <taxon>Actinomycetes</taxon>
        <taxon>Micrococcales</taxon>
        <taxon>Micrococcaceae</taxon>
        <taxon>Auritidibacter</taxon>
    </lineage>
</organism>
<evidence type="ECO:0000256" key="1">
    <source>
        <dbReference type="SAM" id="Phobius"/>
    </source>
</evidence>
<proteinExistence type="predicted"/>
<keyword evidence="1" id="KW-0812">Transmembrane</keyword>
<evidence type="ECO:0008006" key="4">
    <source>
        <dbReference type="Google" id="ProtNLM"/>
    </source>
</evidence>
<name>A0AAJ6DCC6_9MICC</name>
<evidence type="ECO:0000313" key="3">
    <source>
        <dbReference type="Proteomes" id="UP001224674"/>
    </source>
</evidence>
<feature type="transmembrane region" description="Helical" evidence="1">
    <location>
        <begin position="22"/>
        <end position="41"/>
    </location>
</feature>
<keyword evidence="1" id="KW-1133">Transmembrane helix</keyword>